<dbReference type="CTD" id="27341"/>
<dbReference type="GO" id="GO:0034456">
    <property type="term" value="C:UTP-C complex"/>
    <property type="evidence" value="ECO:0007669"/>
    <property type="project" value="TreeGrafter"/>
</dbReference>
<dbReference type="GO" id="GO:0003723">
    <property type="term" value="F:RNA binding"/>
    <property type="evidence" value="ECO:0007669"/>
    <property type="project" value="UniProtKB-UniRule"/>
</dbReference>
<keyword evidence="2" id="KW-0694">RNA-binding</keyword>
<dbReference type="GO" id="GO:0032545">
    <property type="term" value="C:CURI complex"/>
    <property type="evidence" value="ECO:0007669"/>
    <property type="project" value="TreeGrafter"/>
</dbReference>
<reference evidence="4" key="3">
    <citation type="submission" date="2025-09" db="UniProtKB">
        <authorList>
            <consortium name="Ensembl"/>
        </authorList>
    </citation>
    <scope>IDENTIFICATION</scope>
</reference>
<dbReference type="InterPro" id="IPR040447">
    <property type="entry name" value="RRM_Rrp7"/>
</dbReference>
<dbReference type="CDD" id="cd12294">
    <property type="entry name" value="RRM_Rrp7A"/>
    <property type="match status" value="1"/>
</dbReference>
<feature type="domain" description="RRM" evidence="3">
    <location>
        <begin position="50"/>
        <end position="129"/>
    </location>
</feature>
<dbReference type="InterPro" id="IPR000504">
    <property type="entry name" value="RRM_dom"/>
</dbReference>
<dbReference type="Bgee" id="ENSLACG00000002670">
    <property type="expression patterns" value="Expressed in pharyngeal gill and 6 other cell types or tissues"/>
</dbReference>
<dbReference type="SUPFAM" id="SSF54928">
    <property type="entry name" value="RNA-binding domain, RBD"/>
    <property type="match status" value="1"/>
</dbReference>
<sequence length="273" mass="31438">MAAPRNSVNGAGGFTAIPVRFSEKQTSHHYLYLKEHQVRADTDSTRPRDRTLFVINVPPYCLEESLLRLFSRCGPVQSVELQQKPGPGEKFETPRSAFFNLRTPKGFKVAYVVFRNLAGVKAAKSLRLQDPFVVSPPDHPVNTGVQKWIASYAATIVSPEELQAEVDVFMQEHDRKVAEEEARAEEEEGVPDEEGWVKITRKGRHPGIPRTEAANLRALVREKRKRAQKELLKFYAWQHRDSKREYIAQLRKKFEEDKQKIALLKAQRKFRPY</sequence>
<organism evidence="4 5">
    <name type="scientific">Latimeria chalumnae</name>
    <name type="common">Coelacanth</name>
    <dbReference type="NCBI Taxonomy" id="7897"/>
    <lineage>
        <taxon>Eukaryota</taxon>
        <taxon>Metazoa</taxon>
        <taxon>Chordata</taxon>
        <taxon>Craniata</taxon>
        <taxon>Vertebrata</taxon>
        <taxon>Euteleostomi</taxon>
        <taxon>Coelacanthiformes</taxon>
        <taxon>Coelacanthidae</taxon>
        <taxon>Latimeria</taxon>
    </lineage>
</organism>
<reference evidence="5" key="1">
    <citation type="submission" date="2011-08" db="EMBL/GenBank/DDBJ databases">
        <title>The draft genome of Latimeria chalumnae.</title>
        <authorList>
            <person name="Di Palma F."/>
            <person name="Alfoldi J."/>
            <person name="Johnson J."/>
            <person name="Berlin A."/>
            <person name="Gnerre S."/>
            <person name="Jaffe D."/>
            <person name="MacCallum I."/>
            <person name="Young S."/>
            <person name="Walker B.J."/>
            <person name="Lander E."/>
            <person name="Lindblad-Toh K."/>
        </authorList>
    </citation>
    <scope>NUCLEOTIDE SEQUENCE [LARGE SCALE GENOMIC DNA]</scope>
    <source>
        <strain evidence="5">Wild caught</strain>
    </source>
</reference>
<evidence type="ECO:0000313" key="4">
    <source>
        <dbReference type="Ensembl" id="ENSLACP00000002985.2"/>
    </source>
</evidence>
<dbReference type="GeneID" id="102366255"/>
<dbReference type="InterPro" id="IPR040446">
    <property type="entry name" value="RRP7"/>
</dbReference>
<gene>
    <name evidence="4" type="primary">RRP7A</name>
</gene>
<comment type="similarity">
    <text evidence="1">Belongs to the RRP7 family.</text>
</comment>
<name>H3A014_LATCH</name>
<dbReference type="InterPro" id="IPR012677">
    <property type="entry name" value="Nucleotide-bd_a/b_plait_sf"/>
</dbReference>
<evidence type="ECO:0000259" key="3">
    <source>
        <dbReference type="PROSITE" id="PS50102"/>
    </source>
</evidence>
<dbReference type="EMBL" id="AFYH01258733">
    <property type="status" value="NOT_ANNOTATED_CDS"/>
    <property type="molecule type" value="Genomic_DNA"/>
</dbReference>
<dbReference type="InterPro" id="IPR035979">
    <property type="entry name" value="RBD_domain_sf"/>
</dbReference>
<dbReference type="OrthoDB" id="5390at2759"/>
<dbReference type="HOGENOM" id="CLU_036234_2_0_1"/>
<protein>
    <submittedName>
        <fullName evidence="4">Ribosomal RNA processing 7 homolog A</fullName>
    </submittedName>
</protein>
<keyword evidence="5" id="KW-1185">Reference proteome</keyword>
<dbReference type="CDD" id="cd12951">
    <property type="entry name" value="RRP7_Rrp7A"/>
    <property type="match status" value="1"/>
</dbReference>
<dbReference type="GO" id="GO:0006364">
    <property type="term" value="P:rRNA processing"/>
    <property type="evidence" value="ECO:0007669"/>
    <property type="project" value="TreeGrafter"/>
</dbReference>
<dbReference type="Proteomes" id="UP000008672">
    <property type="component" value="Unassembled WGS sequence"/>
</dbReference>
<dbReference type="Ensembl" id="ENSLACT00000003011.2">
    <property type="protein sequence ID" value="ENSLACP00000002985.2"/>
    <property type="gene ID" value="ENSLACG00000002670.2"/>
</dbReference>
<dbReference type="Gene3D" id="3.30.70.330">
    <property type="match status" value="1"/>
</dbReference>
<evidence type="ECO:0000313" key="5">
    <source>
        <dbReference type="Proteomes" id="UP000008672"/>
    </source>
</evidence>
<dbReference type="GO" id="GO:0000028">
    <property type="term" value="P:ribosomal small subunit assembly"/>
    <property type="evidence" value="ECO:0007669"/>
    <property type="project" value="TreeGrafter"/>
</dbReference>
<dbReference type="Pfam" id="PF17799">
    <property type="entry name" value="RRM_Rrp7"/>
    <property type="match status" value="1"/>
</dbReference>
<dbReference type="OMA" id="GIHKWIA"/>
<dbReference type="Gene3D" id="6.10.250.1770">
    <property type="match status" value="1"/>
</dbReference>
<dbReference type="PANTHER" id="PTHR13191:SF0">
    <property type="entry name" value="RIBOSOMAL RNA-PROCESSING PROTEIN 7 HOMOLOG A-RELATED"/>
    <property type="match status" value="1"/>
</dbReference>
<dbReference type="EMBL" id="AFYH01258734">
    <property type="status" value="NOT_ANNOTATED_CDS"/>
    <property type="molecule type" value="Genomic_DNA"/>
</dbReference>
<dbReference type="KEGG" id="lcm:102366255"/>
<dbReference type="InParanoid" id="H3A014"/>
<evidence type="ECO:0000256" key="2">
    <source>
        <dbReference type="PROSITE-ProRule" id="PRU00176"/>
    </source>
</evidence>
<dbReference type="PANTHER" id="PTHR13191">
    <property type="entry name" value="RIBOSOMAL RNA PROCESSING PROTEIN 7-RELATED"/>
    <property type="match status" value="1"/>
</dbReference>
<dbReference type="STRING" id="7897.ENSLACP00000002985"/>
<reference evidence="4" key="2">
    <citation type="submission" date="2025-08" db="UniProtKB">
        <authorList>
            <consortium name="Ensembl"/>
        </authorList>
    </citation>
    <scope>IDENTIFICATION</scope>
</reference>
<dbReference type="InterPro" id="IPR024326">
    <property type="entry name" value="RRP7_C"/>
</dbReference>
<dbReference type="eggNOG" id="KOG4008">
    <property type="taxonomic scope" value="Eukaryota"/>
</dbReference>
<dbReference type="PROSITE" id="PS50102">
    <property type="entry name" value="RRM"/>
    <property type="match status" value="1"/>
</dbReference>
<dbReference type="Pfam" id="PF12923">
    <property type="entry name" value="RRP7"/>
    <property type="match status" value="1"/>
</dbReference>
<dbReference type="RefSeq" id="XP_006013588.1">
    <property type="nucleotide sequence ID" value="XM_006013526.2"/>
</dbReference>
<dbReference type="InterPro" id="IPR034890">
    <property type="entry name" value="Rrp7A_RRM"/>
</dbReference>
<proteinExistence type="inferred from homology"/>
<accession>H3A014</accession>
<dbReference type="GeneTree" id="ENSGT00390000018482"/>
<dbReference type="FunCoup" id="H3A014">
    <property type="interactions" value="1701"/>
</dbReference>
<dbReference type="AlphaFoldDB" id="H3A014"/>
<evidence type="ECO:0000256" key="1">
    <source>
        <dbReference type="ARBA" id="ARBA00006110"/>
    </source>
</evidence>